<protein>
    <submittedName>
        <fullName evidence="2">Phosphofurin acidic cluster sorting protein 2</fullName>
    </submittedName>
</protein>
<dbReference type="Proteomes" id="UP000887579">
    <property type="component" value="Unplaced"/>
</dbReference>
<proteinExistence type="predicted"/>
<organism evidence="1 2">
    <name type="scientific">Panagrolaimus sp. ES5</name>
    <dbReference type="NCBI Taxonomy" id="591445"/>
    <lineage>
        <taxon>Eukaryota</taxon>
        <taxon>Metazoa</taxon>
        <taxon>Ecdysozoa</taxon>
        <taxon>Nematoda</taxon>
        <taxon>Chromadorea</taxon>
        <taxon>Rhabditida</taxon>
        <taxon>Tylenchina</taxon>
        <taxon>Panagrolaimomorpha</taxon>
        <taxon>Panagrolaimoidea</taxon>
        <taxon>Panagrolaimidae</taxon>
        <taxon>Panagrolaimus</taxon>
    </lineage>
</organism>
<name>A0AC34F8T3_9BILA</name>
<evidence type="ECO:0000313" key="2">
    <source>
        <dbReference type="WBParaSite" id="ES5_v2.g13637.t1"/>
    </source>
</evidence>
<evidence type="ECO:0000313" key="1">
    <source>
        <dbReference type="Proteomes" id="UP000887579"/>
    </source>
</evidence>
<reference evidence="2" key="1">
    <citation type="submission" date="2022-11" db="UniProtKB">
        <authorList>
            <consortium name="WormBaseParasite"/>
        </authorList>
    </citation>
    <scope>IDENTIFICATION</scope>
</reference>
<dbReference type="WBParaSite" id="ES5_v2.g13637.t1">
    <property type="protein sequence ID" value="ES5_v2.g13637.t1"/>
    <property type="gene ID" value="ES5_v2.g13637"/>
</dbReference>
<accession>A0AC34F8T3</accession>
<sequence>MFEKMERHPVGNSTAFSSGQSNLLGGYSHHHGTSSMNSGPMGGGGIGIAVVPMKLYANWEMDRASSSAVQRVLTLVVNRLVLPSTLKADTNFTVAARLQGHKRTLRSNDINLPQSLITSSTPIDINLDISFTIQYSHYLKRKSNLLQILIQRRKRYKNRHIPGFKTLAIGSINLDDILQFGGPKEIQIWDTAYLNKNSDLNDYGTVYISNCQSQAIETSEGGGGHKTSPKDGGLALSEEEDDDDTEESDFEVQDDDGTPRYGQPSGSKTRRTRKKLNQKNIKSKLTALLKRFKAQDAGPSTGKRQPTEEELEEIFEELENISDSGPEINEPDKMSIISGPKPGLRPFFGSKTDILPSIEDRAASDESPVETDEQEFSSDNENHPLFLSTVEFPMDSARSHTKSMSGKRSVPDNRTSRSSSMKEKNRIIHSATIESMGSEHELKNLGINQGPKKITPDMMAQLDDPTSFIASNIWLSSSSDISWISKIDASDFKTIRFLDCPNVSDVRTVLQGVVGKIQKFCNNNSGAPPPQIIGILGGDRLVTNVLRVYVDLLQNKTNQEWLNYLRFTLLIPPNSIFGRSLSTVADGGLLENQWKALNKINPTDTKAIEEQLYSAITAPSIRSLNIPIGEVMLQLYDSVPPGHHGSVTTNNDEKNSENESQVFIPFVAEIHLGNLEELNSLHYVKAAGEEEKHATTNFASPGAFANMSMSPPTSPQVNKVNDYKELQIEYWTASSGNHDISNFQSSGSSDKHYNPSSMLSTPQQSKSAGGKFSMKASVRTLSIAREPLSTLLSMLFVKERKKDKVLQKLGRKTKPRSSDSFNSQSRVVSSVTRMICSGKNSPLEISIDGVTWNRIKFFQITSQWQTHVKFFPVSVPSSMKDSR</sequence>